<evidence type="ECO:0000313" key="6">
    <source>
        <dbReference type="EMBL" id="MFC4305681.1"/>
    </source>
</evidence>
<dbReference type="InterPro" id="IPR058625">
    <property type="entry name" value="MdtA-like_BSH"/>
</dbReference>
<dbReference type="SUPFAM" id="SSF111369">
    <property type="entry name" value="HlyD-like secretion proteins"/>
    <property type="match status" value="1"/>
</dbReference>
<accession>A0ABV8SDQ2</accession>
<feature type="domain" description="Multidrug resistance protein MdtA-like C-terminal permuted SH3" evidence="5">
    <location>
        <begin position="313"/>
        <end position="368"/>
    </location>
</feature>
<proteinExistence type="inferred from homology"/>
<keyword evidence="3" id="KW-0813">Transport</keyword>
<sequence>MSMKWWTAYSSTIGKGNERRRGSFKKSSVLAVLALSVALTGCSMLPSEPEEEDLSAIQLPKISEKPKYDVVTKTLETKASGSGKVMSTQEKQVYFTLEGKRLKKLYIEAGQKVEAGQTLAELDVDDMKKNLRKESLSFKQLELDMKKTLREKDSMDPIEFEQKTLQFEESRQALSDMQEDINKAVLTAPFSGTVVSVSVQEGNSIKAYDTIAVIANPSSLIVAAELSKDDLAKVSLGMEVVVDINNAGQIKGKVKQLPIPSTNNQNGNGNGNGNGAKTDSINNYLLVDIAKLPKTVTRGTPLSVSVIINRKENAVVIPLAALRTIGARTYVQVAEADGSKREVDVEVGQQTSTDAEILNGLTPGQKVVGR</sequence>
<dbReference type="Gene3D" id="2.40.50.100">
    <property type="match status" value="2"/>
</dbReference>
<dbReference type="Proteomes" id="UP001595755">
    <property type="component" value="Unassembled WGS sequence"/>
</dbReference>
<dbReference type="EMBL" id="JBHSED010000040">
    <property type="protein sequence ID" value="MFC4305681.1"/>
    <property type="molecule type" value="Genomic_DNA"/>
</dbReference>
<dbReference type="NCBIfam" id="TIGR01730">
    <property type="entry name" value="RND_mfp"/>
    <property type="match status" value="1"/>
</dbReference>
<comment type="subcellular location">
    <subcellularLocation>
        <location evidence="1">Cell envelope</location>
    </subcellularLocation>
</comment>
<evidence type="ECO:0000313" key="7">
    <source>
        <dbReference type="Proteomes" id="UP001595755"/>
    </source>
</evidence>
<evidence type="ECO:0000256" key="1">
    <source>
        <dbReference type="ARBA" id="ARBA00004196"/>
    </source>
</evidence>
<protein>
    <submittedName>
        <fullName evidence="6">Efflux RND transporter periplasmic adaptor subunit</fullName>
    </submittedName>
</protein>
<comment type="similarity">
    <text evidence="2">Belongs to the membrane fusion protein (MFP) (TC 8.A.1) family.</text>
</comment>
<gene>
    <name evidence="6" type="ORF">ACFO1S_19800</name>
</gene>
<dbReference type="InterPro" id="IPR006143">
    <property type="entry name" value="RND_pump_MFP"/>
</dbReference>
<comment type="caution">
    <text evidence="6">The sequence shown here is derived from an EMBL/GenBank/DDBJ whole genome shotgun (WGS) entry which is preliminary data.</text>
</comment>
<name>A0ABV8SDQ2_9BACL</name>
<dbReference type="Pfam" id="PF25967">
    <property type="entry name" value="RND-MFP_C"/>
    <property type="match status" value="1"/>
</dbReference>
<evidence type="ECO:0000259" key="4">
    <source>
        <dbReference type="Pfam" id="PF25917"/>
    </source>
</evidence>
<evidence type="ECO:0000256" key="2">
    <source>
        <dbReference type="ARBA" id="ARBA00009477"/>
    </source>
</evidence>
<feature type="domain" description="Multidrug resistance protein MdtA-like barrel-sandwich hybrid" evidence="4">
    <location>
        <begin position="101"/>
        <end position="213"/>
    </location>
</feature>
<dbReference type="PANTHER" id="PTHR30469">
    <property type="entry name" value="MULTIDRUG RESISTANCE PROTEIN MDTA"/>
    <property type="match status" value="1"/>
</dbReference>
<organism evidence="6 7">
    <name type="scientific">Cohnella boryungensis</name>
    <dbReference type="NCBI Taxonomy" id="768479"/>
    <lineage>
        <taxon>Bacteria</taxon>
        <taxon>Bacillati</taxon>
        <taxon>Bacillota</taxon>
        <taxon>Bacilli</taxon>
        <taxon>Bacillales</taxon>
        <taxon>Paenibacillaceae</taxon>
        <taxon>Cohnella</taxon>
    </lineage>
</organism>
<reference evidence="7" key="1">
    <citation type="journal article" date="2019" name="Int. J. Syst. Evol. Microbiol.">
        <title>The Global Catalogue of Microorganisms (GCM) 10K type strain sequencing project: providing services to taxonomists for standard genome sequencing and annotation.</title>
        <authorList>
            <consortium name="The Broad Institute Genomics Platform"/>
            <consortium name="The Broad Institute Genome Sequencing Center for Infectious Disease"/>
            <person name="Wu L."/>
            <person name="Ma J."/>
        </authorList>
    </citation>
    <scope>NUCLEOTIDE SEQUENCE [LARGE SCALE GENOMIC DNA]</scope>
    <source>
        <strain evidence="7">CGMCC 4.1641</strain>
    </source>
</reference>
<keyword evidence="7" id="KW-1185">Reference proteome</keyword>
<evidence type="ECO:0000256" key="3">
    <source>
        <dbReference type="ARBA" id="ARBA00022448"/>
    </source>
</evidence>
<dbReference type="RefSeq" id="WP_204601268.1">
    <property type="nucleotide sequence ID" value="NZ_JBHSED010000040.1"/>
</dbReference>
<evidence type="ECO:0000259" key="5">
    <source>
        <dbReference type="Pfam" id="PF25967"/>
    </source>
</evidence>
<dbReference type="Pfam" id="PF25917">
    <property type="entry name" value="BSH_RND"/>
    <property type="match status" value="1"/>
</dbReference>
<dbReference type="InterPro" id="IPR058627">
    <property type="entry name" value="MdtA-like_C"/>
</dbReference>
<dbReference type="PANTHER" id="PTHR30469:SF33">
    <property type="entry name" value="SLR1207 PROTEIN"/>
    <property type="match status" value="1"/>
</dbReference>
<dbReference type="Gene3D" id="2.40.420.20">
    <property type="match status" value="1"/>
</dbReference>